<gene>
    <name evidence="2" type="ORF">MED297_04032</name>
</gene>
<feature type="transmembrane region" description="Helical" evidence="1">
    <location>
        <begin position="6"/>
        <end position="25"/>
    </location>
</feature>
<dbReference type="AlphaFoldDB" id="A4BG11"/>
<evidence type="ECO:0008006" key="4">
    <source>
        <dbReference type="Google" id="ProtNLM"/>
    </source>
</evidence>
<dbReference type="OrthoDB" id="7068511at2"/>
<feature type="transmembrane region" description="Helical" evidence="1">
    <location>
        <begin position="46"/>
        <end position="65"/>
    </location>
</feature>
<protein>
    <recommendedName>
        <fullName evidence="4">DUF1475 domain-containing protein</fullName>
    </recommendedName>
</protein>
<organism evidence="2 3">
    <name type="scientific">Reinekea blandensis MED297</name>
    <dbReference type="NCBI Taxonomy" id="314283"/>
    <lineage>
        <taxon>Bacteria</taxon>
        <taxon>Pseudomonadati</taxon>
        <taxon>Pseudomonadota</taxon>
        <taxon>Gammaproteobacteria</taxon>
        <taxon>Oceanospirillales</taxon>
        <taxon>Saccharospirillaceae</taxon>
        <taxon>Reinekea</taxon>
    </lineage>
</organism>
<evidence type="ECO:0000313" key="2">
    <source>
        <dbReference type="EMBL" id="EAR09029.1"/>
    </source>
</evidence>
<accession>A4BG11</accession>
<proteinExistence type="predicted"/>
<name>A4BG11_9GAMM</name>
<sequence length="112" mass="12685">MGFRLLFAGLGVGLSLWLVGILVFGNPYPEFSAQGAAMMDMVWGRISLIDLYAGFFVGIALVWFLEPKAWVRWLITLATPLLGNPVLALWLVVRYRHLLTLSRHLLREVSER</sequence>
<dbReference type="EMBL" id="AAOE01000014">
    <property type="protein sequence ID" value="EAR09029.1"/>
    <property type="molecule type" value="Genomic_DNA"/>
</dbReference>
<dbReference type="HOGENOM" id="CLU_2143789_0_0_6"/>
<dbReference type="RefSeq" id="WP_008047655.1">
    <property type="nucleotide sequence ID" value="NZ_CH724154.1"/>
</dbReference>
<keyword evidence="1" id="KW-0812">Transmembrane</keyword>
<evidence type="ECO:0000313" key="3">
    <source>
        <dbReference type="Proteomes" id="UP000005953"/>
    </source>
</evidence>
<reference evidence="2 3" key="1">
    <citation type="submission" date="2006-02" db="EMBL/GenBank/DDBJ databases">
        <authorList>
            <person name="Pinhassi J."/>
            <person name="Pedros-Alio C."/>
            <person name="Ferriera S."/>
            <person name="Johnson J."/>
            <person name="Kravitz S."/>
            <person name="Halpern A."/>
            <person name="Remington K."/>
            <person name="Beeson K."/>
            <person name="Tran B."/>
            <person name="Rogers Y.-H."/>
            <person name="Friedman R."/>
            <person name="Venter J.C."/>
        </authorList>
    </citation>
    <scope>NUCLEOTIDE SEQUENCE [LARGE SCALE GENOMIC DNA]</scope>
    <source>
        <strain evidence="2 3">MED297</strain>
    </source>
</reference>
<keyword evidence="1" id="KW-1133">Transmembrane helix</keyword>
<keyword evidence="3" id="KW-1185">Reference proteome</keyword>
<comment type="caution">
    <text evidence="2">The sequence shown here is derived from an EMBL/GenBank/DDBJ whole genome shotgun (WGS) entry which is preliminary data.</text>
</comment>
<keyword evidence="1" id="KW-0472">Membrane</keyword>
<evidence type="ECO:0000256" key="1">
    <source>
        <dbReference type="SAM" id="Phobius"/>
    </source>
</evidence>
<feature type="transmembrane region" description="Helical" evidence="1">
    <location>
        <begin position="71"/>
        <end position="93"/>
    </location>
</feature>
<dbReference type="Proteomes" id="UP000005953">
    <property type="component" value="Unassembled WGS sequence"/>
</dbReference>
<dbReference type="STRING" id="314283.MED297_04032"/>